<sequence>MEPTINSNQMDLDKEEAIPEPDLAVLPEERHVWRMPEFPPIPQVNILRAEPFPSGSNRNISVPIQKLFQSSKRRGVGNIPKPLAEGHELLLTHQELSGSGEDHRTLRRVDPTVLQRQGQKDKELVKESKSFIHRPEEGTGNDSIF</sequence>
<feature type="region of interest" description="Disordered" evidence="1">
    <location>
        <begin position="1"/>
        <end position="20"/>
    </location>
</feature>
<comment type="caution">
    <text evidence="2">The sequence shown here is derived from an EMBL/GenBank/DDBJ whole genome shotgun (WGS) entry which is preliminary data.</text>
</comment>
<reference evidence="2" key="1">
    <citation type="submission" date="2021-03" db="EMBL/GenBank/DDBJ databases">
        <title>Draft genome sequence of rust myrtle Austropuccinia psidii MF-1, a brazilian biotype.</title>
        <authorList>
            <person name="Quecine M.C."/>
            <person name="Pachon D.M.R."/>
            <person name="Bonatelli M.L."/>
            <person name="Correr F.H."/>
            <person name="Franceschini L.M."/>
            <person name="Leite T.F."/>
            <person name="Margarido G.R.A."/>
            <person name="Almeida C.A."/>
            <person name="Ferrarezi J.A."/>
            <person name="Labate C.A."/>
        </authorList>
    </citation>
    <scope>NUCLEOTIDE SEQUENCE</scope>
    <source>
        <strain evidence="2">MF-1</strain>
    </source>
</reference>
<evidence type="ECO:0000313" key="2">
    <source>
        <dbReference type="EMBL" id="MBW0504330.1"/>
    </source>
</evidence>
<dbReference type="EMBL" id="AVOT02017866">
    <property type="protein sequence ID" value="MBW0504330.1"/>
    <property type="molecule type" value="Genomic_DNA"/>
</dbReference>
<dbReference type="Proteomes" id="UP000765509">
    <property type="component" value="Unassembled WGS sequence"/>
</dbReference>
<feature type="compositionally biased region" description="Polar residues" evidence="1">
    <location>
        <begin position="1"/>
        <end position="10"/>
    </location>
</feature>
<feature type="compositionally biased region" description="Basic and acidic residues" evidence="1">
    <location>
        <begin position="118"/>
        <end position="137"/>
    </location>
</feature>
<evidence type="ECO:0000313" key="3">
    <source>
        <dbReference type="Proteomes" id="UP000765509"/>
    </source>
</evidence>
<name>A0A9Q3DJD4_9BASI</name>
<protein>
    <submittedName>
        <fullName evidence="2">Uncharacterized protein</fullName>
    </submittedName>
</protein>
<evidence type="ECO:0000256" key="1">
    <source>
        <dbReference type="SAM" id="MobiDB-lite"/>
    </source>
</evidence>
<feature type="region of interest" description="Disordered" evidence="1">
    <location>
        <begin position="114"/>
        <end position="145"/>
    </location>
</feature>
<dbReference type="AlphaFoldDB" id="A0A9Q3DJD4"/>
<gene>
    <name evidence="2" type="ORF">O181_044045</name>
</gene>
<keyword evidence="3" id="KW-1185">Reference proteome</keyword>
<organism evidence="2 3">
    <name type="scientific">Austropuccinia psidii MF-1</name>
    <dbReference type="NCBI Taxonomy" id="1389203"/>
    <lineage>
        <taxon>Eukaryota</taxon>
        <taxon>Fungi</taxon>
        <taxon>Dikarya</taxon>
        <taxon>Basidiomycota</taxon>
        <taxon>Pucciniomycotina</taxon>
        <taxon>Pucciniomycetes</taxon>
        <taxon>Pucciniales</taxon>
        <taxon>Sphaerophragmiaceae</taxon>
        <taxon>Austropuccinia</taxon>
    </lineage>
</organism>
<accession>A0A9Q3DJD4</accession>
<proteinExistence type="predicted"/>